<dbReference type="RefSeq" id="WP_117543877.1">
    <property type="nucleotide sequence ID" value="NZ_QVLV01000002.1"/>
</dbReference>
<feature type="transmembrane region" description="Helical" evidence="1">
    <location>
        <begin position="190"/>
        <end position="215"/>
    </location>
</feature>
<comment type="caution">
    <text evidence="2">The sequence shown here is derived from an EMBL/GenBank/DDBJ whole genome shotgun (WGS) entry which is preliminary data.</text>
</comment>
<feature type="transmembrane region" description="Helical" evidence="1">
    <location>
        <begin position="160"/>
        <end position="178"/>
    </location>
</feature>
<dbReference type="AlphaFoldDB" id="A0A3E3IB87"/>
<dbReference type="Proteomes" id="UP000260812">
    <property type="component" value="Unassembled WGS sequence"/>
</dbReference>
<evidence type="ECO:0000313" key="2">
    <source>
        <dbReference type="EMBL" id="RGE64312.1"/>
    </source>
</evidence>
<dbReference type="NCBIfam" id="NF038403">
    <property type="entry name" value="perm_prefix_1"/>
    <property type="match status" value="1"/>
</dbReference>
<dbReference type="GeneID" id="97986149"/>
<keyword evidence="3" id="KW-1185">Reference proteome</keyword>
<feature type="transmembrane region" description="Helical" evidence="1">
    <location>
        <begin position="278"/>
        <end position="295"/>
    </location>
</feature>
<accession>A0A3E3IB87</accession>
<feature type="transmembrane region" description="Helical" evidence="1">
    <location>
        <begin position="92"/>
        <end position="113"/>
    </location>
</feature>
<feature type="transmembrane region" description="Helical" evidence="1">
    <location>
        <begin position="222"/>
        <end position="242"/>
    </location>
</feature>
<gene>
    <name evidence="2" type="ORF">DXC51_04420</name>
</gene>
<proteinExistence type="predicted"/>
<feature type="transmembrane region" description="Helical" evidence="1">
    <location>
        <begin position="125"/>
        <end position="148"/>
    </location>
</feature>
<feature type="transmembrane region" description="Helical" evidence="1">
    <location>
        <begin position="397"/>
        <end position="422"/>
    </location>
</feature>
<dbReference type="InterPro" id="IPR047928">
    <property type="entry name" value="Perm_prefix_1"/>
</dbReference>
<name>A0A3E3IB87_9FIRM</name>
<keyword evidence="1" id="KW-1133">Transmembrane helix</keyword>
<protein>
    <recommendedName>
        <fullName evidence="4">FtsW/RodA/SpoVE family cell cycle protein</fullName>
    </recommendedName>
</protein>
<keyword evidence="1" id="KW-0812">Transmembrane</keyword>
<sequence length="518" mass="58682">MRKNEEKGRNTGTDTAERNAVELFLEDVEAQIQYKPAARRISKELYGHLEDKTEEYKSEGLAEEEAMSCAVRDMGDAAALGVMMNDTHRVKLPWVFILSVVMAVLLGIAGNIAEYGSGDFSFEEKLFWIAGNSIYFPLGLLVFAAVLWKGYPWIVRYSNKVLAAAILLLSLMIVISELNYSALERWLGRIGFMATYMLSLPVIILTVPIMMVLAYKLRSYKTAGIIAIMCLFGIQFLSYSKSTGTVNFSYRLVAFAAFLISMIFMGIKKYFRSSPQKAIPAIIIPGMLIAGLWGMENKEMLSDFSLQCFQPELHAKNAWDDSYNSILIKNLLPQAKLFGGLMLPEETLKDYYMADWYFDGKEDTEIPNRIYREEHWKYASKELTDILPQHYHNNYRIAYWILQYGWGPGIFLLLCVAVVYALMLKLILKIHNPMGKAISTACFICLAGQTVLYTAGNFGFQFGWFTAFPFISEGNVSIVMNMMLAGLIASSYSYDHAISEEEELKIFRPLRKKVTAAD</sequence>
<organism evidence="2 3">
    <name type="scientific">Eisenbergiella massiliensis</name>
    <dbReference type="NCBI Taxonomy" id="1720294"/>
    <lineage>
        <taxon>Bacteria</taxon>
        <taxon>Bacillati</taxon>
        <taxon>Bacillota</taxon>
        <taxon>Clostridia</taxon>
        <taxon>Lachnospirales</taxon>
        <taxon>Lachnospiraceae</taxon>
        <taxon>Eisenbergiella</taxon>
    </lineage>
</organism>
<feature type="transmembrane region" description="Helical" evidence="1">
    <location>
        <begin position="248"/>
        <end position="266"/>
    </location>
</feature>
<dbReference type="EMBL" id="QVLV01000002">
    <property type="protein sequence ID" value="RGE64312.1"/>
    <property type="molecule type" value="Genomic_DNA"/>
</dbReference>
<reference evidence="2" key="1">
    <citation type="submission" date="2018-08" db="EMBL/GenBank/DDBJ databases">
        <title>A genome reference for cultivated species of the human gut microbiota.</title>
        <authorList>
            <person name="Zou Y."/>
            <person name="Xue W."/>
            <person name="Luo G."/>
        </authorList>
    </citation>
    <scope>NUCLEOTIDE SEQUENCE [LARGE SCALE GENOMIC DNA]</scope>
    <source>
        <strain evidence="2">TF05-5AC</strain>
    </source>
</reference>
<evidence type="ECO:0000256" key="1">
    <source>
        <dbReference type="SAM" id="Phobius"/>
    </source>
</evidence>
<keyword evidence="1" id="KW-0472">Membrane</keyword>
<feature type="transmembrane region" description="Helical" evidence="1">
    <location>
        <begin position="434"/>
        <end position="456"/>
    </location>
</feature>
<evidence type="ECO:0008006" key="4">
    <source>
        <dbReference type="Google" id="ProtNLM"/>
    </source>
</evidence>
<evidence type="ECO:0000313" key="3">
    <source>
        <dbReference type="Proteomes" id="UP000260812"/>
    </source>
</evidence>